<feature type="active site" description="Proton acceptor" evidence="9">
    <location>
        <position position="238"/>
    </location>
</feature>
<evidence type="ECO:0000256" key="4">
    <source>
        <dbReference type="ARBA" id="ARBA00022777"/>
    </source>
</evidence>
<gene>
    <name evidence="9" type="primary">rbsK</name>
    <name evidence="11" type="ORF">SG0102_08610</name>
</gene>
<feature type="domain" description="Carbohydrate kinase PfkB" evidence="10">
    <location>
        <begin position="2"/>
        <end position="280"/>
    </location>
</feature>
<accession>A0A3G9J449</accession>
<keyword evidence="1 9" id="KW-0808">Transferase</keyword>
<dbReference type="InParanoid" id="A0A3G9J449"/>
<keyword evidence="5 9" id="KW-0067">ATP-binding</keyword>
<evidence type="ECO:0000313" key="11">
    <source>
        <dbReference type="EMBL" id="BBH25927.1"/>
    </source>
</evidence>
<feature type="binding site" evidence="9">
    <location>
        <position position="271"/>
    </location>
    <ligand>
        <name>K(+)</name>
        <dbReference type="ChEBI" id="CHEBI:29103"/>
    </ligand>
</feature>
<comment type="pathway">
    <text evidence="9">Carbohydrate metabolism; D-ribose degradation; D-ribose 5-phosphate from beta-D-ribopyranose: step 2/2.</text>
</comment>
<dbReference type="FunCoup" id="A0A3G9J449">
    <property type="interactions" value="337"/>
</dbReference>
<dbReference type="Pfam" id="PF00294">
    <property type="entry name" value="PfkB"/>
    <property type="match status" value="1"/>
</dbReference>
<comment type="caution">
    <text evidence="9">Lacks conserved residue(s) required for the propagation of feature annotation.</text>
</comment>
<evidence type="ECO:0000256" key="9">
    <source>
        <dbReference type="HAMAP-Rule" id="MF_01987"/>
    </source>
</evidence>
<feature type="binding site" evidence="9">
    <location>
        <position position="176"/>
    </location>
    <ligand>
        <name>ATP</name>
        <dbReference type="ChEBI" id="CHEBI:30616"/>
    </ligand>
</feature>
<dbReference type="KEGG" id="ebm:SG0102_08610"/>
<dbReference type="SUPFAM" id="SSF53613">
    <property type="entry name" value="Ribokinase-like"/>
    <property type="match status" value="1"/>
</dbReference>
<keyword evidence="8 9" id="KW-0119">Carbohydrate metabolism</keyword>
<comment type="similarity">
    <text evidence="9">Belongs to the carbohydrate kinase PfkB family. Ribokinase subfamily.</text>
</comment>
<keyword evidence="7 9" id="KW-0630">Potassium</keyword>
<comment type="catalytic activity">
    <reaction evidence="9">
        <text>D-ribose + ATP = D-ribose 5-phosphate + ADP + H(+)</text>
        <dbReference type="Rhea" id="RHEA:13697"/>
        <dbReference type="ChEBI" id="CHEBI:15378"/>
        <dbReference type="ChEBI" id="CHEBI:30616"/>
        <dbReference type="ChEBI" id="CHEBI:47013"/>
        <dbReference type="ChEBI" id="CHEBI:78346"/>
        <dbReference type="ChEBI" id="CHEBI:456216"/>
        <dbReference type="EC" id="2.7.1.15"/>
    </reaction>
</comment>
<dbReference type="InterPro" id="IPR011611">
    <property type="entry name" value="PfkB_dom"/>
</dbReference>
<evidence type="ECO:0000256" key="1">
    <source>
        <dbReference type="ARBA" id="ARBA00022679"/>
    </source>
</evidence>
<feature type="binding site" evidence="9">
    <location>
        <position position="277"/>
    </location>
    <ligand>
        <name>K(+)</name>
        <dbReference type="ChEBI" id="CHEBI:29103"/>
    </ligand>
</feature>
<reference evidence="11 12" key="1">
    <citation type="submission" date="2018-11" db="EMBL/GenBank/DDBJ databases">
        <title>Novel Erysipelotrichaceae bacterium isolated from small intestine of a swine.</title>
        <authorList>
            <person name="Kim J.S."/>
            <person name="Choe H."/>
            <person name="Lee Y.R."/>
            <person name="Kim K.M."/>
            <person name="Park D.S."/>
        </authorList>
    </citation>
    <scope>NUCLEOTIDE SEQUENCE [LARGE SCALE GENOMIC DNA]</scope>
    <source>
        <strain evidence="11 12">SG0102</strain>
    </source>
</reference>
<dbReference type="CDD" id="cd01174">
    <property type="entry name" value="ribokinase"/>
    <property type="match status" value="1"/>
</dbReference>
<feature type="binding site" evidence="9">
    <location>
        <position position="133"/>
    </location>
    <ligand>
        <name>substrate</name>
    </ligand>
</feature>
<dbReference type="InterPro" id="IPR029056">
    <property type="entry name" value="Ribokinase-like"/>
</dbReference>
<evidence type="ECO:0000313" key="12">
    <source>
        <dbReference type="Proteomes" id="UP000268059"/>
    </source>
</evidence>
<evidence type="ECO:0000256" key="6">
    <source>
        <dbReference type="ARBA" id="ARBA00022842"/>
    </source>
</evidence>
<dbReference type="GO" id="GO:0004747">
    <property type="term" value="F:ribokinase activity"/>
    <property type="evidence" value="ECO:0007669"/>
    <property type="project" value="UniProtKB-UniRule"/>
</dbReference>
<dbReference type="GO" id="GO:0005737">
    <property type="term" value="C:cytoplasm"/>
    <property type="evidence" value="ECO:0007669"/>
    <property type="project" value="UniProtKB-SubCell"/>
</dbReference>
<dbReference type="InterPro" id="IPR011877">
    <property type="entry name" value="Ribokinase"/>
</dbReference>
<feature type="binding site" evidence="9">
    <location>
        <position position="238"/>
    </location>
    <ligand>
        <name>substrate</name>
    </ligand>
</feature>
<dbReference type="RefSeq" id="WP_125118845.1">
    <property type="nucleotide sequence ID" value="NZ_AP019309.1"/>
</dbReference>
<keyword evidence="2 9" id="KW-0479">Metal-binding</keyword>
<feature type="binding site" evidence="9">
    <location>
        <begin position="206"/>
        <end position="211"/>
    </location>
    <ligand>
        <name>ATP</name>
        <dbReference type="ChEBI" id="CHEBI:30616"/>
    </ligand>
</feature>
<dbReference type="OrthoDB" id="9775849at2"/>
<feature type="binding site" evidence="9">
    <location>
        <begin position="237"/>
        <end position="238"/>
    </location>
    <ligand>
        <name>ATP</name>
        <dbReference type="ChEBI" id="CHEBI:30616"/>
    </ligand>
</feature>
<comment type="activity regulation">
    <text evidence="9">Activated by a monovalent cation that binds near, but not in, the active site. The most likely occupant of the site in vivo is potassium. Ion binding induces a conformational change that may alter substrate affinity.</text>
</comment>
<feature type="binding site" evidence="9">
    <location>
        <begin position="38"/>
        <end position="42"/>
    </location>
    <ligand>
        <name>substrate</name>
    </ligand>
</feature>
<evidence type="ECO:0000256" key="2">
    <source>
        <dbReference type="ARBA" id="ARBA00022723"/>
    </source>
</evidence>
<keyword evidence="3 9" id="KW-0547">Nucleotide-binding</keyword>
<feature type="binding site" evidence="9">
    <location>
        <position position="232"/>
    </location>
    <ligand>
        <name>K(+)</name>
        <dbReference type="ChEBI" id="CHEBI:29103"/>
    </ligand>
</feature>
<comment type="subcellular location">
    <subcellularLocation>
        <location evidence="9">Cytoplasm</location>
    </subcellularLocation>
</comment>
<sequence>MKVLSFGSYNIDESYEVEHFVRPGETLKALKASRHLGGKGFNQTMALHKAGVTVLPAGAIGEDGQIFLEAMKDLDLSLLKKISGPTGHAFIQLCQGENSIIINPGANNSITEDQIHRAIATCFPGDYLLIQNEINNLAPLIHEAHLRRMKVVFNAAPMHEDVLSLPLADVDLLIVNETEASMLVDTSDHLIEALQKRFPHKEILLTLGEEGSVYLFEDVMIKQKSMPTQVVDTTGAGDTYIGFFLAALINGVDIKEAMKQASYASSIAISRFGAAESIPSIKEVHTAMVKDQLHHLPIFAGQTITYKKGRFHQDLPVFDEATKAYVYAFYQSGLLKWYDEDNASLIKKDITSLDLLETVKLLAYYIRQGSLKKDLFAQAIQDGTIKALDDHLHTFL</sequence>
<keyword evidence="9" id="KW-0963">Cytoplasm</keyword>
<feature type="binding site" evidence="9">
    <location>
        <position position="234"/>
    </location>
    <ligand>
        <name>K(+)</name>
        <dbReference type="ChEBI" id="CHEBI:29103"/>
    </ligand>
</feature>
<keyword evidence="12" id="KW-1185">Reference proteome</keyword>
<keyword evidence="6 9" id="KW-0460">Magnesium</keyword>
<dbReference type="PRINTS" id="PR00990">
    <property type="entry name" value="RIBOKINASE"/>
</dbReference>
<dbReference type="Proteomes" id="UP000268059">
    <property type="component" value="Chromosome"/>
</dbReference>
<feature type="binding site" evidence="9">
    <location>
        <position position="273"/>
    </location>
    <ligand>
        <name>K(+)</name>
        <dbReference type="ChEBI" id="CHEBI:29103"/>
    </ligand>
</feature>
<dbReference type="Gene3D" id="3.40.1190.20">
    <property type="match status" value="1"/>
</dbReference>
<dbReference type="GO" id="GO:0046872">
    <property type="term" value="F:metal ion binding"/>
    <property type="evidence" value="ECO:0007669"/>
    <property type="project" value="UniProtKB-KW"/>
</dbReference>
<evidence type="ECO:0000256" key="8">
    <source>
        <dbReference type="ARBA" id="ARBA00023277"/>
    </source>
</evidence>
<dbReference type="GO" id="GO:0005524">
    <property type="term" value="F:ATP binding"/>
    <property type="evidence" value="ECO:0007669"/>
    <property type="project" value="UniProtKB-UniRule"/>
</dbReference>
<comment type="cofactor">
    <cofactor evidence="9">
        <name>Mg(2+)</name>
        <dbReference type="ChEBI" id="CHEBI:18420"/>
    </cofactor>
    <text evidence="9">Requires a divalent cation, most likely magnesium in vivo, as an electrophilic catalyst to aid phosphoryl group transfer. It is the chelate of the metal and the nucleotide that is the actual substrate.</text>
</comment>
<protein>
    <recommendedName>
        <fullName evidence="9">Ribokinase</fullName>
        <shortName evidence="9">RK</shortName>
        <ecNumber evidence="9">2.7.1.15</ecNumber>
    </recommendedName>
</protein>
<dbReference type="PANTHER" id="PTHR10584">
    <property type="entry name" value="SUGAR KINASE"/>
    <property type="match status" value="1"/>
</dbReference>
<dbReference type="EMBL" id="AP019309">
    <property type="protein sequence ID" value="BBH25927.1"/>
    <property type="molecule type" value="Genomic_DNA"/>
</dbReference>
<comment type="function">
    <text evidence="9">Catalyzes the phosphorylation of ribose at O-5 in a reaction requiring ATP and magnesium. The resulting D-ribose-5-phosphate can then be used either for sythesis of nucleotides, histidine, and tryptophan, or as a component of the pentose phosphate pathway.</text>
</comment>
<evidence type="ECO:0000256" key="3">
    <source>
        <dbReference type="ARBA" id="ARBA00022741"/>
    </source>
</evidence>
<dbReference type="GO" id="GO:0019303">
    <property type="term" value="P:D-ribose catabolic process"/>
    <property type="evidence" value="ECO:0007669"/>
    <property type="project" value="UniProtKB-UniRule"/>
</dbReference>
<organism evidence="11 12">
    <name type="scientific">Intestinibaculum porci</name>
    <dbReference type="NCBI Taxonomy" id="2487118"/>
    <lineage>
        <taxon>Bacteria</taxon>
        <taxon>Bacillati</taxon>
        <taxon>Bacillota</taxon>
        <taxon>Erysipelotrichia</taxon>
        <taxon>Erysipelotrichales</taxon>
        <taxon>Erysipelotrichaceae</taxon>
        <taxon>Intestinibaculum</taxon>
    </lineage>
</organism>
<comment type="subunit">
    <text evidence="9">Homodimer.</text>
</comment>
<feature type="binding site" evidence="9">
    <location>
        <begin position="10"/>
        <end position="12"/>
    </location>
    <ligand>
        <name>substrate</name>
    </ligand>
</feature>
<evidence type="ECO:0000256" key="7">
    <source>
        <dbReference type="ARBA" id="ARBA00022958"/>
    </source>
</evidence>
<keyword evidence="4 9" id="KW-0418">Kinase</keyword>
<dbReference type="EC" id="2.7.1.15" evidence="9"/>
<evidence type="ECO:0000256" key="5">
    <source>
        <dbReference type="ARBA" id="ARBA00022840"/>
    </source>
</evidence>
<dbReference type="AlphaFoldDB" id="A0A3G9J449"/>
<evidence type="ECO:0000259" key="10">
    <source>
        <dbReference type="Pfam" id="PF00294"/>
    </source>
</evidence>
<name>A0A3G9J449_9FIRM</name>
<dbReference type="UniPathway" id="UPA00916">
    <property type="reaction ID" value="UER00889"/>
</dbReference>
<dbReference type="PANTHER" id="PTHR10584:SF166">
    <property type="entry name" value="RIBOKINASE"/>
    <property type="match status" value="1"/>
</dbReference>
<proteinExistence type="inferred from homology"/>
<dbReference type="InterPro" id="IPR002139">
    <property type="entry name" value="Ribo/fructo_kinase"/>
</dbReference>
<dbReference type="HAMAP" id="MF_01987">
    <property type="entry name" value="Ribokinase"/>
    <property type="match status" value="1"/>
</dbReference>
<feature type="binding site" evidence="9">
    <location>
        <position position="268"/>
    </location>
    <ligand>
        <name>K(+)</name>
        <dbReference type="ChEBI" id="CHEBI:29103"/>
    </ligand>
</feature>